<protein>
    <submittedName>
        <fullName evidence="7">Uncharacterized protein</fullName>
    </submittedName>
</protein>
<keyword evidence="8" id="KW-1185">Reference proteome</keyword>
<keyword evidence="3" id="KW-0809">Transit peptide</keyword>
<dbReference type="Proteomes" id="UP000032180">
    <property type="component" value="Chromosome 6"/>
</dbReference>
<evidence type="ECO:0000256" key="6">
    <source>
        <dbReference type="PIRSR" id="PIRSR604294-1"/>
    </source>
</evidence>
<dbReference type="AlphaFoldDB" id="A0A0D9WM78"/>
<dbReference type="EnsemblPlants" id="LPERR06G03760.1">
    <property type="protein sequence ID" value="LPERR06G03760.1"/>
    <property type="gene ID" value="LPERR06G03760"/>
</dbReference>
<evidence type="ECO:0000256" key="3">
    <source>
        <dbReference type="ARBA" id="ARBA00022946"/>
    </source>
</evidence>
<keyword evidence="4" id="KW-0560">Oxidoreductase</keyword>
<evidence type="ECO:0000256" key="2">
    <source>
        <dbReference type="ARBA" id="ARBA00022723"/>
    </source>
</evidence>
<keyword evidence="5 6" id="KW-0408">Iron</keyword>
<evidence type="ECO:0000313" key="8">
    <source>
        <dbReference type="Proteomes" id="UP000032180"/>
    </source>
</evidence>
<dbReference type="HOGENOM" id="CLU_300242_0_0_1"/>
<dbReference type="STRING" id="77586.A0A0D9WM78"/>
<dbReference type="eggNOG" id="KOG1285">
    <property type="taxonomic scope" value="Eukaryota"/>
</dbReference>
<organism evidence="7 8">
    <name type="scientific">Leersia perrieri</name>
    <dbReference type="NCBI Taxonomy" id="77586"/>
    <lineage>
        <taxon>Eukaryota</taxon>
        <taxon>Viridiplantae</taxon>
        <taxon>Streptophyta</taxon>
        <taxon>Embryophyta</taxon>
        <taxon>Tracheophyta</taxon>
        <taxon>Spermatophyta</taxon>
        <taxon>Magnoliopsida</taxon>
        <taxon>Liliopsida</taxon>
        <taxon>Poales</taxon>
        <taxon>Poaceae</taxon>
        <taxon>BOP clade</taxon>
        <taxon>Oryzoideae</taxon>
        <taxon>Oryzeae</taxon>
        <taxon>Oryzinae</taxon>
        <taxon>Leersia</taxon>
    </lineage>
</organism>
<dbReference type="GO" id="GO:0010436">
    <property type="term" value="F:carotenoid dioxygenase activity"/>
    <property type="evidence" value="ECO:0007669"/>
    <property type="project" value="TreeGrafter"/>
</dbReference>
<evidence type="ECO:0000256" key="5">
    <source>
        <dbReference type="ARBA" id="ARBA00023004"/>
    </source>
</evidence>
<feature type="binding site" evidence="6">
    <location>
        <position position="268"/>
    </location>
    <ligand>
        <name>Fe cation</name>
        <dbReference type="ChEBI" id="CHEBI:24875"/>
        <note>catalytic</note>
    </ligand>
</feature>
<feature type="binding site" evidence="6">
    <location>
        <position position="311"/>
    </location>
    <ligand>
        <name>Fe cation</name>
        <dbReference type="ChEBI" id="CHEBI:24875"/>
        <note>catalytic</note>
    </ligand>
</feature>
<keyword evidence="4" id="KW-0223">Dioxygenase</keyword>
<sequence>MFRSAGGCSSHVTRCIHLGKNPVDQSSSFSTPNAIKSSVNGWKKQPLGNVGPVSEIGDEVFIDDVNGEVPIDFPKGVYIRNGPNPLNTSQTAADSVFGSTSYMYYEGHGMLHAVYFNKSSGGEWRISYKNKYVDSDTFELERKKNKIAFLPSVDGQPYATLLRFGKPVKDSANTSIFEHAGRAFAVTENHLPYEIDISNLSTLGPYNVNGAWDQPFTSHPKKICGSGELVTMGTSTEKPYFVLGVISSDGERLLHKADLKFEEGKLIHDIGVTTQFIQNDMGGKSHIGVMPRFGDADSIIWFDVENHCSYHLFNCFEDGNEEDKPSQITDNTEASKQVVVRGCRILGSIIPSARHNVEKSKCYARAFLPLDKNSKHCDRSIDGILFSRPYEWRLNLQSGITKEGYLTSEKVAMDFPVINENFVGIKNKYGYAQPKVSQHQENKQLKSVEYHVLQEKNYCSGVQFVAKENGIDEDDGWIITYVHDELTNVSQVYIIDAKRFSEEPVAKITLPQRVPYDLLDRFINSAYKFSEQRYLNEGNFGPVSENGDEVFIDVLSGEIPTNFPEGVYIRNGHGMLHAVYFNKSSLGEWRISYKNKYVDSETFELDSEKNKIGFLPSAKGQPYATLVASVLNMLRFGKPVKDSGNTSIFEHAGRTFVVSENHDLTTLMELGTDLSLVTQRLIQYDMSGKSRIGVMPRFGDAESIIWFDVENHCKAHKQVVVRGCRTLDSVISSSPHDDKSKYYERAFLPPDKNSEGFDPTVDGTLFSRPYEWRVNLKNGTTKEGYLTDEKVAMDFPVINEDFIGVKNKYGYAQVVDSIATSKIEPQENKQFKSVEYHILQEKNFCSGVQFVAKENGIDEDDGWIITYVHDELTNVSQVYIIDAKRFSEEPSDLSNEVGAVVTGDS</sequence>
<dbReference type="InterPro" id="IPR004294">
    <property type="entry name" value="Carotenoid_Oase"/>
</dbReference>
<dbReference type="Pfam" id="PF03055">
    <property type="entry name" value="RPE65"/>
    <property type="match status" value="3"/>
</dbReference>
<proteinExistence type="inferred from homology"/>
<evidence type="ECO:0000256" key="4">
    <source>
        <dbReference type="ARBA" id="ARBA00022964"/>
    </source>
</evidence>
<dbReference type="PANTHER" id="PTHR10543:SF142">
    <property type="entry name" value="OS06G0162550 PROTEIN"/>
    <property type="match status" value="1"/>
</dbReference>
<comment type="cofactor">
    <cofactor evidence="6">
        <name>Fe(2+)</name>
        <dbReference type="ChEBI" id="CHEBI:29033"/>
    </cofactor>
    <text evidence="6">Binds 1 Fe(2+) ion per subunit.</text>
</comment>
<dbReference type="GO" id="GO:0016121">
    <property type="term" value="P:carotene catabolic process"/>
    <property type="evidence" value="ECO:0007669"/>
    <property type="project" value="TreeGrafter"/>
</dbReference>
<dbReference type="GO" id="GO:0046872">
    <property type="term" value="F:metal ion binding"/>
    <property type="evidence" value="ECO:0007669"/>
    <property type="project" value="UniProtKB-KW"/>
</dbReference>
<feature type="binding site" evidence="6">
    <location>
        <position position="219"/>
    </location>
    <ligand>
        <name>Fe cation</name>
        <dbReference type="ChEBI" id="CHEBI:24875"/>
        <note>catalytic</note>
    </ligand>
</feature>
<reference evidence="7" key="3">
    <citation type="submission" date="2015-04" db="UniProtKB">
        <authorList>
            <consortium name="EnsemblPlants"/>
        </authorList>
    </citation>
    <scope>IDENTIFICATION</scope>
</reference>
<dbReference type="GO" id="GO:0009570">
    <property type="term" value="C:chloroplast stroma"/>
    <property type="evidence" value="ECO:0007669"/>
    <property type="project" value="TreeGrafter"/>
</dbReference>
<evidence type="ECO:0000256" key="1">
    <source>
        <dbReference type="ARBA" id="ARBA00006787"/>
    </source>
</evidence>
<reference evidence="7 8" key="1">
    <citation type="submission" date="2012-08" db="EMBL/GenBank/DDBJ databases">
        <title>Oryza genome evolution.</title>
        <authorList>
            <person name="Wing R.A."/>
        </authorList>
    </citation>
    <scope>NUCLEOTIDE SEQUENCE</scope>
</reference>
<accession>A0A0D9WM78</accession>
<dbReference type="PANTHER" id="PTHR10543">
    <property type="entry name" value="BETA-CAROTENE DIOXYGENASE"/>
    <property type="match status" value="1"/>
</dbReference>
<dbReference type="Gramene" id="LPERR06G03760.1">
    <property type="protein sequence ID" value="LPERR06G03760.1"/>
    <property type="gene ID" value="LPERR06G03760"/>
</dbReference>
<name>A0A0D9WM78_9ORYZ</name>
<evidence type="ECO:0000313" key="7">
    <source>
        <dbReference type="EnsemblPlants" id="LPERR06G03760.1"/>
    </source>
</evidence>
<keyword evidence="2 6" id="KW-0479">Metal-binding</keyword>
<comment type="similarity">
    <text evidence="1">Belongs to the carotenoid oxygenase family.</text>
</comment>
<reference evidence="8" key="2">
    <citation type="submission" date="2013-12" db="EMBL/GenBank/DDBJ databases">
        <authorList>
            <person name="Yu Y."/>
            <person name="Lee S."/>
            <person name="de Baynast K."/>
            <person name="Wissotski M."/>
            <person name="Liu L."/>
            <person name="Talag J."/>
            <person name="Goicoechea J."/>
            <person name="Angelova A."/>
            <person name="Jetty R."/>
            <person name="Kudrna D."/>
            <person name="Golser W."/>
            <person name="Rivera L."/>
            <person name="Zhang J."/>
            <person name="Wing R."/>
        </authorList>
    </citation>
    <scope>NUCLEOTIDE SEQUENCE</scope>
</reference>